<feature type="compositionally biased region" description="Low complexity" evidence="1">
    <location>
        <begin position="22"/>
        <end position="40"/>
    </location>
</feature>
<protein>
    <recommendedName>
        <fullName evidence="2">WASH complex subunit 4 N-terminal domain-containing protein</fullName>
    </recommendedName>
</protein>
<dbReference type="AlphaFoldDB" id="A0AAV0V6X1"/>
<feature type="compositionally biased region" description="Basic residues" evidence="1">
    <location>
        <begin position="1"/>
        <end position="11"/>
    </location>
</feature>
<feature type="region of interest" description="Disordered" evidence="1">
    <location>
        <begin position="1"/>
        <end position="101"/>
    </location>
</feature>
<dbReference type="InterPro" id="IPR027307">
    <property type="entry name" value="WASH7"/>
</dbReference>
<gene>
    <name evidence="3" type="ORF">PDE001_LOCUS9493</name>
</gene>
<dbReference type="PANTHER" id="PTHR31409">
    <property type="entry name" value="WASH COMPLEX SUBUNIT 4"/>
    <property type="match status" value="1"/>
</dbReference>
<dbReference type="Proteomes" id="UP001162029">
    <property type="component" value="Unassembled WGS sequence"/>
</dbReference>
<name>A0AAV0V6X1_9STRA</name>
<evidence type="ECO:0000313" key="4">
    <source>
        <dbReference type="Proteomes" id="UP001162029"/>
    </source>
</evidence>
<evidence type="ECO:0000313" key="3">
    <source>
        <dbReference type="EMBL" id="CAI5744342.1"/>
    </source>
</evidence>
<feature type="compositionally biased region" description="Basic and acidic residues" evidence="1">
    <location>
        <begin position="55"/>
        <end position="79"/>
    </location>
</feature>
<dbReference type="Pfam" id="PF14745">
    <property type="entry name" value="WASH-4_N"/>
    <property type="match status" value="1"/>
</dbReference>
<comment type="caution">
    <text evidence="3">The sequence shown here is derived from an EMBL/GenBank/DDBJ whole genome shotgun (WGS) entry which is preliminary data.</text>
</comment>
<evidence type="ECO:0000259" key="2">
    <source>
        <dbReference type="Pfam" id="PF14745"/>
    </source>
</evidence>
<proteinExistence type="predicted"/>
<dbReference type="GO" id="GO:0016197">
    <property type="term" value="P:endosomal transport"/>
    <property type="evidence" value="ECO:0007669"/>
    <property type="project" value="TreeGrafter"/>
</dbReference>
<reference evidence="3" key="1">
    <citation type="submission" date="2022-12" db="EMBL/GenBank/DDBJ databases">
        <authorList>
            <person name="Webb A."/>
        </authorList>
    </citation>
    <scope>NUCLEOTIDE SEQUENCE</scope>
    <source>
        <strain evidence="3">Pd1</strain>
    </source>
</reference>
<organism evidence="3 4">
    <name type="scientific">Peronospora destructor</name>
    <dbReference type="NCBI Taxonomy" id="86335"/>
    <lineage>
        <taxon>Eukaryota</taxon>
        <taxon>Sar</taxon>
        <taxon>Stramenopiles</taxon>
        <taxon>Oomycota</taxon>
        <taxon>Peronosporomycetes</taxon>
        <taxon>Peronosporales</taxon>
        <taxon>Peronosporaceae</taxon>
        <taxon>Peronospora</taxon>
    </lineage>
</organism>
<keyword evidence="4" id="KW-1185">Reference proteome</keyword>
<dbReference type="InterPro" id="IPR028191">
    <property type="entry name" value="WASH-4_N"/>
</dbReference>
<dbReference type="GO" id="GO:0005768">
    <property type="term" value="C:endosome"/>
    <property type="evidence" value="ECO:0007669"/>
    <property type="project" value="TreeGrafter"/>
</dbReference>
<dbReference type="GO" id="GO:0071203">
    <property type="term" value="C:WASH complex"/>
    <property type="evidence" value="ECO:0007669"/>
    <property type="project" value="InterPro"/>
</dbReference>
<dbReference type="GO" id="GO:0007032">
    <property type="term" value="P:endosome organization"/>
    <property type="evidence" value="ECO:0007669"/>
    <property type="project" value="TreeGrafter"/>
</dbReference>
<feature type="domain" description="WASH complex subunit 4 N-terminal" evidence="2">
    <location>
        <begin position="158"/>
        <end position="306"/>
    </location>
</feature>
<sequence>MNKSKTLKTKKKVSEDDAIRNSSSSFSDKSSVVSSPSQRQQRPRFDSKASWADSTRFDMGRADSRASDIHNRQRSDSRTSRLSRTSSRSRMSGSVRGRESSFVSNFGVTKGRKRKDSNALSTITENWNLDDQFGSPFTEFDAQEQPIREELQRGLAIINDHTTKLKEIEDAITAAMSEVWGYWADPIQLYLHPAERVDVQDLIQTDNELFNKVLTVFSVLCDEISELKVTVEDNFYPALIMFGQARHGEEGEVKPGEDEVHIGRMLAFFQDISNFVDRCNAITINMIHQLASLVSKFPEVVEVHVQACTPSPRV</sequence>
<evidence type="ECO:0000256" key="1">
    <source>
        <dbReference type="SAM" id="MobiDB-lite"/>
    </source>
</evidence>
<feature type="compositionally biased region" description="Low complexity" evidence="1">
    <location>
        <begin position="80"/>
        <end position="95"/>
    </location>
</feature>
<accession>A0AAV0V6X1</accession>
<dbReference type="PANTHER" id="PTHR31409:SF0">
    <property type="entry name" value="WASH COMPLEX SUBUNIT 4"/>
    <property type="match status" value="1"/>
</dbReference>
<dbReference type="EMBL" id="CANTFM010002079">
    <property type="protein sequence ID" value="CAI5744342.1"/>
    <property type="molecule type" value="Genomic_DNA"/>
</dbReference>